<dbReference type="AlphaFoldDB" id="A0AAD7HFF1"/>
<organism evidence="7 8">
    <name type="scientific">Mycena maculata</name>
    <dbReference type="NCBI Taxonomy" id="230809"/>
    <lineage>
        <taxon>Eukaryota</taxon>
        <taxon>Fungi</taxon>
        <taxon>Dikarya</taxon>
        <taxon>Basidiomycota</taxon>
        <taxon>Agaricomycotina</taxon>
        <taxon>Agaricomycetes</taxon>
        <taxon>Agaricomycetidae</taxon>
        <taxon>Agaricales</taxon>
        <taxon>Marasmiineae</taxon>
        <taxon>Mycenaceae</taxon>
        <taxon>Mycena</taxon>
    </lineage>
</organism>
<keyword evidence="8" id="KW-1185">Reference proteome</keyword>
<protein>
    <recommendedName>
        <fullName evidence="6">Plus3 domain-containing protein</fullName>
    </recommendedName>
</protein>
<keyword evidence="2" id="KW-0805">Transcription regulation</keyword>
<evidence type="ECO:0000256" key="1">
    <source>
        <dbReference type="ARBA" id="ARBA00004123"/>
    </source>
</evidence>
<dbReference type="InterPro" id="IPR036128">
    <property type="entry name" value="Plus3-like_sf"/>
</dbReference>
<feature type="compositionally biased region" description="Polar residues" evidence="5">
    <location>
        <begin position="144"/>
        <end position="153"/>
    </location>
</feature>
<comment type="caution">
    <text evidence="7">The sequence shown here is derived from an EMBL/GenBank/DDBJ whole genome shotgun (WGS) entry which is preliminary data.</text>
</comment>
<reference evidence="7" key="1">
    <citation type="submission" date="2023-03" db="EMBL/GenBank/DDBJ databases">
        <title>Massive genome expansion in bonnet fungi (Mycena s.s.) driven by repeated elements and novel gene families across ecological guilds.</title>
        <authorList>
            <consortium name="Lawrence Berkeley National Laboratory"/>
            <person name="Harder C.B."/>
            <person name="Miyauchi S."/>
            <person name="Viragh M."/>
            <person name="Kuo A."/>
            <person name="Thoen E."/>
            <person name="Andreopoulos B."/>
            <person name="Lu D."/>
            <person name="Skrede I."/>
            <person name="Drula E."/>
            <person name="Henrissat B."/>
            <person name="Morin E."/>
            <person name="Kohler A."/>
            <person name="Barry K."/>
            <person name="LaButti K."/>
            <person name="Morin E."/>
            <person name="Salamov A."/>
            <person name="Lipzen A."/>
            <person name="Mereny Z."/>
            <person name="Hegedus B."/>
            <person name="Baldrian P."/>
            <person name="Stursova M."/>
            <person name="Weitz H."/>
            <person name="Taylor A."/>
            <person name="Grigoriev I.V."/>
            <person name="Nagy L.G."/>
            <person name="Martin F."/>
            <person name="Kauserud H."/>
        </authorList>
    </citation>
    <scope>NUCLEOTIDE SEQUENCE</scope>
    <source>
        <strain evidence="7">CBHHK188m</strain>
    </source>
</reference>
<dbReference type="Proteomes" id="UP001215280">
    <property type="component" value="Unassembled WGS sequence"/>
</dbReference>
<evidence type="ECO:0000313" key="7">
    <source>
        <dbReference type="EMBL" id="KAJ7719521.1"/>
    </source>
</evidence>
<dbReference type="PANTHER" id="PTHR13115:SF8">
    <property type="entry name" value="RNA POLYMERASE-ASSOCIATED PROTEIN RTF1 HOMOLOG"/>
    <property type="match status" value="1"/>
</dbReference>
<dbReference type="EMBL" id="JARJLG010000291">
    <property type="protein sequence ID" value="KAJ7719521.1"/>
    <property type="molecule type" value="Genomic_DNA"/>
</dbReference>
<dbReference type="GO" id="GO:0016593">
    <property type="term" value="C:Cdc73/Paf1 complex"/>
    <property type="evidence" value="ECO:0007669"/>
    <property type="project" value="TreeGrafter"/>
</dbReference>
<evidence type="ECO:0000256" key="2">
    <source>
        <dbReference type="ARBA" id="ARBA00023015"/>
    </source>
</evidence>
<keyword evidence="4" id="KW-0539">Nucleus</keyword>
<keyword evidence="3" id="KW-0804">Transcription</keyword>
<comment type="subcellular location">
    <subcellularLocation>
        <location evidence="1">Nucleus</location>
    </subcellularLocation>
</comment>
<dbReference type="GO" id="GO:1990269">
    <property type="term" value="F:RNA polymerase II C-terminal domain phosphoserine binding"/>
    <property type="evidence" value="ECO:0007669"/>
    <property type="project" value="TreeGrafter"/>
</dbReference>
<feature type="region of interest" description="Disordered" evidence="5">
    <location>
        <begin position="376"/>
        <end position="420"/>
    </location>
</feature>
<evidence type="ECO:0000256" key="3">
    <source>
        <dbReference type="ARBA" id="ARBA00023163"/>
    </source>
</evidence>
<evidence type="ECO:0000256" key="4">
    <source>
        <dbReference type="ARBA" id="ARBA00023242"/>
    </source>
</evidence>
<evidence type="ECO:0000256" key="5">
    <source>
        <dbReference type="SAM" id="MobiDB-lite"/>
    </source>
</evidence>
<dbReference type="PROSITE" id="PS51360">
    <property type="entry name" value="PLUS3"/>
    <property type="match status" value="1"/>
</dbReference>
<feature type="compositionally biased region" description="Low complexity" evidence="5">
    <location>
        <begin position="132"/>
        <end position="143"/>
    </location>
</feature>
<feature type="compositionally biased region" description="Basic and acidic residues" evidence="5">
    <location>
        <begin position="114"/>
        <end position="129"/>
    </location>
</feature>
<gene>
    <name evidence="7" type="ORF">DFH07DRAFT_972906</name>
</gene>
<dbReference type="PANTHER" id="PTHR13115">
    <property type="entry name" value="RNA POLYMERASE-ASSOCIATED PROTEIN RTF1 HOMOLOG"/>
    <property type="match status" value="1"/>
</dbReference>
<feature type="region of interest" description="Disordered" evidence="5">
    <location>
        <begin position="1"/>
        <end position="54"/>
    </location>
</feature>
<dbReference type="SMART" id="SM00719">
    <property type="entry name" value="Plus3"/>
    <property type="match status" value="1"/>
</dbReference>
<dbReference type="GO" id="GO:0003677">
    <property type="term" value="F:DNA binding"/>
    <property type="evidence" value="ECO:0007669"/>
    <property type="project" value="InterPro"/>
</dbReference>
<feature type="region of interest" description="Disordered" evidence="5">
    <location>
        <begin position="114"/>
        <end position="153"/>
    </location>
</feature>
<dbReference type="SUPFAM" id="SSF159042">
    <property type="entry name" value="Plus3-like"/>
    <property type="match status" value="1"/>
</dbReference>
<sequence>MASDLDDEMVNSDKTRKRRKDGSAPGNSKSTSSKKRKLTTNSDNEPESRDCNESVELYPLEGLYVNEEDCERLLQKTEVEWERILTERLDEIAEILDRKHVAKLRAEHLKQTEYRTLNDKRKTKEEKQTRGSSPEYSSQRSSSPANTEISDSGFSQVDEEGEHIFGLPKPPPGTLPLTTEYLLKIALTRDALAKYSMSPHFEKIVIRAWVWYLIGKEEGKPIYRICQIRGFSVALEPYLFAGRMTCQAFELKHGNSEKAWPMDGTSNTRWTEYEFKRLVETHAAQGVPMFTRKDVDKRLAEMQELIARPVTESDITGFFTRRSKFAVSAKMGALERSRKTWTESNALAAKPIQRHEARASREDLLARVSERNRQENLENVHRAEERKRRERREWKNGGGEGGAPAVTEPDACSLPCPAPKSNERLEAVIDSIEVDLADF</sequence>
<evidence type="ECO:0000313" key="8">
    <source>
        <dbReference type="Proteomes" id="UP001215280"/>
    </source>
</evidence>
<evidence type="ECO:0000259" key="6">
    <source>
        <dbReference type="PROSITE" id="PS51360"/>
    </source>
</evidence>
<feature type="compositionally biased region" description="Acidic residues" evidence="5">
    <location>
        <begin position="1"/>
        <end position="10"/>
    </location>
</feature>
<dbReference type="Gene3D" id="3.90.70.200">
    <property type="entry name" value="Plus-3 domain"/>
    <property type="match status" value="1"/>
</dbReference>
<feature type="compositionally biased region" description="Basic and acidic residues" evidence="5">
    <location>
        <begin position="376"/>
        <end position="395"/>
    </location>
</feature>
<proteinExistence type="predicted"/>
<dbReference type="InterPro" id="IPR004343">
    <property type="entry name" value="Plus-3_dom"/>
</dbReference>
<feature type="domain" description="Plus3" evidence="6">
    <location>
        <begin position="176"/>
        <end position="307"/>
    </location>
</feature>
<dbReference type="Pfam" id="PF03126">
    <property type="entry name" value="Plus-3"/>
    <property type="match status" value="1"/>
</dbReference>
<name>A0AAD7HFF1_9AGAR</name>
<accession>A0AAD7HFF1</accession>